<proteinExistence type="predicted"/>
<gene>
    <name evidence="1" type="ORF">SISNIDRAFT_420759</name>
</gene>
<protein>
    <submittedName>
        <fullName evidence="1">Uncharacterized protein</fullName>
    </submittedName>
</protein>
<reference evidence="1 2" key="1">
    <citation type="journal article" date="2016" name="Mol. Biol. Evol.">
        <title>Comparative Genomics of Early-Diverging Mushroom-Forming Fungi Provides Insights into the Origins of Lignocellulose Decay Capabilities.</title>
        <authorList>
            <person name="Nagy L.G."/>
            <person name="Riley R."/>
            <person name="Tritt A."/>
            <person name="Adam C."/>
            <person name="Daum C."/>
            <person name="Floudas D."/>
            <person name="Sun H."/>
            <person name="Yadav J.S."/>
            <person name="Pangilinan J."/>
            <person name="Larsson K.H."/>
            <person name="Matsuura K."/>
            <person name="Barry K."/>
            <person name="Labutti K."/>
            <person name="Kuo R."/>
            <person name="Ohm R.A."/>
            <person name="Bhattacharya S.S."/>
            <person name="Shirouzu T."/>
            <person name="Yoshinaga Y."/>
            <person name="Martin F.M."/>
            <person name="Grigoriev I.V."/>
            <person name="Hibbett D.S."/>
        </authorList>
    </citation>
    <scope>NUCLEOTIDE SEQUENCE [LARGE SCALE GENOMIC DNA]</scope>
    <source>
        <strain evidence="1 2">HHB9708</strain>
    </source>
</reference>
<feature type="non-terminal residue" evidence="1">
    <location>
        <position position="1"/>
    </location>
</feature>
<dbReference type="OrthoDB" id="3237158at2759"/>
<dbReference type="InterPro" id="IPR012337">
    <property type="entry name" value="RNaseH-like_sf"/>
</dbReference>
<evidence type="ECO:0000313" key="2">
    <source>
        <dbReference type="Proteomes" id="UP000076722"/>
    </source>
</evidence>
<evidence type="ECO:0000313" key="1">
    <source>
        <dbReference type="EMBL" id="KZS86539.1"/>
    </source>
</evidence>
<dbReference type="AlphaFoldDB" id="A0A164MAU5"/>
<keyword evidence="2" id="KW-1185">Reference proteome</keyword>
<dbReference type="Proteomes" id="UP000076722">
    <property type="component" value="Unassembled WGS sequence"/>
</dbReference>
<sequence>FCVTADARFGSIITLRRGTEKVVIPWRAFKFTDADWARVLELIDILKDVQRIQQLFSSEELPTLWRAIPAFERLQTAWEKKRDDPKYALYAPGIIKGLAKLKKYYCQFDNKPLFVLSVFLHPYLKLDYIAESWGGREEQQEEIAGGVRNARNWRDEAEKVVKKTVRHKFYRT</sequence>
<accession>A0A164MAU5</accession>
<organism evidence="1 2">
    <name type="scientific">Sistotremastrum niveocremeum HHB9708</name>
    <dbReference type="NCBI Taxonomy" id="1314777"/>
    <lineage>
        <taxon>Eukaryota</taxon>
        <taxon>Fungi</taxon>
        <taxon>Dikarya</taxon>
        <taxon>Basidiomycota</taxon>
        <taxon>Agaricomycotina</taxon>
        <taxon>Agaricomycetes</taxon>
        <taxon>Sistotremastrales</taxon>
        <taxon>Sistotremastraceae</taxon>
        <taxon>Sertulicium</taxon>
        <taxon>Sertulicium niveocremeum</taxon>
    </lineage>
</organism>
<dbReference type="EMBL" id="KV419487">
    <property type="protein sequence ID" value="KZS86539.1"/>
    <property type="molecule type" value="Genomic_DNA"/>
</dbReference>
<name>A0A164MAU5_9AGAM</name>
<dbReference type="SUPFAM" id="SSF53098">
    <property type="entry name" value="Ribonuclease H-like"/>
    <property type="match status" value="1"/>
</dbReference>